<sequence length="94" mass="11116">MKMSKMKADVQALLFLLPFLAIYLLFTIWPMLKGVEMSFYKWSLIHKMEYLGLSNYEKLWQDQEFWASVGHSFILLAMSALQYWLNNRKGADDA</sequence>
<organism evidence="8 9">
    <name type="scientific">Paenibacillus yanchengensis</name>
    <dbReference type="NCBI Taxonomy" id="2035833"/>
    <lineage>
        <taxon>Bacteria</taxon>
        <taxon>Bacillati</taxon>
        <taxon>Bacillota</taxon>
        <taxon>Bacilli</taxon>
        <taxon>Bacillales</taxon>
        <taxon>Paenibacillaceae</taxon>
        <taxon>Paenibacillus</taxon>
    </lineage>
</organism>
<proteinExistence type="predicted"/>
<dbReference type="InterPro" id="IPR035906">
    <property type="entry name" value="MetI-like_sf"/>
</dbReference>
<evidence type="ECO:0000256" key="5">
    <source>
        <dbReference type="ARBA" id="ARBA00022989"/>
    </source>
</evidence>
<evidence type="ECO:0000256" key="1">
    <source>
        <dbReference type="ARBA" id="ARBA00004651"/>
    </source>
</evidence>
<evidence type="ECO:0000313" key="8">
    <source>
        <dbReference type="EMBL" id="MFD2115309.1"/>
    </source>
</evidence>
<protein>
    <recommendedName>
        <fullName evidence="10">Sugar ABC transporter permease</fullName>
    </recommendedName>
</protein>
<evidence type="ECO:0000256" key="2">
    <source>
        <dbReference type="ARBA" id="ARBA00022448"/>
    </source>
</evidence>
<dbReference type="Proteomes" id="UP001597362">
    <property type="component" value="Unassembled WGS sequence"/>
</dbReference>
<evidence type="ECO:0008006" key="10">
    <source>
        <dbReference type="Google" id="ProtNLM"/>
    </source>
</evidence>
<gene>
    <name evidence="8" type="ORF">ACFSJH_06125</name>
</gene>
<dbReference type="Gene3D" id="1.10.3720.10">
    <property type="entry name" value="MetI-like"/>
    <property type="match status" value="1"/>
</dbReference>
<keyword evidence="4 7" id="KW-0812">Transmembrane</keyword>
<dbReference type="InterPro" id="IPR050809">
    <property type="entry name" value="UgpAE/MalFG_permease"/>
</dbReference>
<keyword evidence="2" id="KW-0813">Transport</keyword>
<comment type="subcellular location">
    <subcellularLocation>
        <location evidence="1">Cell membrane</location>
        <topology evidence="1">Multi-pass membrane protein</topology>
    </subcellularLocation>
</comment>
<feature type="transmembrane region" description="Helical" evidence="7">
    <location>
        <begin position="12"/>
        <end position="32"/>
    </location>
</feature>
<name>A0ABW4YIR5_9BACL</name>
<dbReference type="PANTHER" id="PTHR43227">
    <property type="entry name" value="BLL4140 PROTEIN"/>
    <property type="match status" value="1"/>
</dbReference>
<keyword evidence="5 7" id="KW-1133">Transmembrane helix</keyword>
<evidence type="ECO:0000313" key="9">
    <source>
        <dbReference type="Proteomes" id="UP001597362"/>
    </source>
</evidence>
<dbReference type="PANTHER" id="PTHR43227:SF8">
    <property type="entry name" value="DIACETYLCHITOBIOSE UPTAKE SYSTEM PERMEASE PROTEIN DASB"/>
    <property type="match status" value="1"/>
</dbReference>
<comment type="caution">
    <text evidence="8">The sequence shown here is derived from an EMBL/GenBank/DDBJ whole genome shotgun (WGS) entry which is preliminary data.</text>
</comment>
<evidence type="ECO:0000256" key="3">
    <source>
        <dbReference type="ARBA" id="ARBA00022475"/>
    </source>
</evidence>
<reference evidence="9" key="1">
    <citation type="journal article" date="2019" name="Int. J. Syst. Evol. Microbiol.">
        <title>The Global Catalogue of Microorganisms (GCM) 10K type strain sequencing project: providing services to taxonomists for standard genome sequencing and annotation.</title>
        <authorList>
            <consortium name="The Broad Institute Genomics Platform"/>
            <consortium name="The Broad Institute Genome Sequencing Center for Infectious Disease"/>
            <person name="Wu L."/>
            <person name="Ma J."/>
        </authorList>
    </citation>
    <scope>NUCLEOTIDE SEQUENCE [LARGE SCALE GENOMIC DNA]</scope>
    <source>
        <strain evidence="9">GH52</strain>
    </source>
</reference>
<dbReference type="SUPFAM" id="SSF161098">
    <property type="entry name" value="MetI-like"/>
    <property type="match status" value="1"/>
</dbReference>
<keyword evidence="3" id="KW-1003">Cell membrane</keyword>
<evidence type="ECO:0000256" key="4">
    <source>
        <dbReference type="ARBA" id="ARBA00022692"/>
    </source>
</evidence>
<feature type="transmembrane region" description="Helical" evidence="7">
    <location>
        <begin position="65"/>
        <end position="85"/>
    </location>
</feature>
<dbReference type="EMBL" id="JBHUHO010000015">
    <property type="protein sequence ID" value="MFD2115309.1"/>
    <property type="molecule type" value="Genomic_DNA"/>
</dbReference>
<keyword evidence="6 7" id="KW-0472">Membrane</keyword>
<evidence type="ECO:0000256" key="7">
    <source>
        <dbReference type="SAM" id="Phobius"/>
    </source>
</evidence>
<keyword evidence="9" id="KW-1185">Reference proteome</keyword>
<dbReference type="RefSeq" id="WP_377770341.1">
    <property type="nucleotide sequence ID" value="NZ_JBHUHO010000015.1"/>
</dbReference>
<accession>A0ABW4YIR5</accession>
<evidence type="ECO:0000256" key="6">
    <source>
        <dbReference type="ARBA" id="ARBA00023136"/>
    </source>
</evidence>